<dbReference type="EMBL" id="JBHTLT010000013">
    <property type="protein sequence ID" value="MFD1203870.1"/>
    <property type="molecule type" value="Genomic_DNA"/>
</dbReference>
<organism evidence="2 3">
    <name type="scientific">Sporosarcina contaminans</name>
    <dbReference type="NCBI Taxonomy" id="633403"/>
    <lineage>
        <taxon>Bacteria</taxon>
        <taxon>Bacillati</taxon>
        <taxon>Bacillota</taxon>
        <taxon>Bacilli</taxon>
        <taxon>Bacillales</taxon>
        <taxon>Caryophanaceae</taxon>
        <taxon>Sporosarcina</taxon>
    </lineage>
</organism>
<dbReference type="Proteomes" id="UP001597231">
    <property type="component" value="Unassembled WGS sequence"/>
</dbReference>
<evidence type="ECO:0000313" key="3">
    <source>
        <dbReference type="Proteomes" id="UP001597231"/>
    </source>
</evidence>
<evidence type="ECO:0000256" key="1">
    <source>
        <dbReference type="SAM" id="MobiDB-lite"/>
    </source>
</evidence>
<reference evidence="3" key="1">
    <citation type="journal article" date="2019" name="Int. J. Syst. Evol. Microbiol.">
        <title>The Global Catalogue of Microorganisms (GCM) 10K type strain sequencing project: providing services to taxonomists for standard genome sequencing and annotation.</title>
        <authorList>
            <consortium name="The Broad Institute Genomics Platform"/>
            <consortium name="The Broad Institute Genome Sequencing Center for Infectious Disease"/>
            <person name="Wu L."/>
            <person name="Ma J."/>
        </authorList>
    </citation>
    <scope>NUCLEOTIDE SEQUENCE [LARGE SCALE GENOMIC DNA]</scope>
    <source>
        <strain evidence="3">CCUG 53915</strain>
    </source>
</reference>
<sequence length="171" mass="19190">MEQLIILAIIGIISAIFGKKKEQPSTKERKPAMTRPDQPATPDPMRKLKEMSKELFEEIEREFQLPDDEEPPSRQTPKSAPAPAKPASQPKVTVSPKRETAPVVKVKDKLDLATTRDKTSVEPHQGRLSAHQGKQVWSPPVEHHEMIPKNEEDLIKGIIFSEILGPPKSKQ</sequence>
<keyword evidence="3" id="KW-1185">Reference proteome</keyword>
<gene>
    <name evidence="2" type="ORF">ACFQ38_01830</name>
</gene>
<comment type="caution">
    <text evidence="2">The sequence shown here is derived from an EMBL/GenBank/DDBJ whole genome shotgun (WGS) entry which is preliminary data.</text>
</comment>
<proteinExistence type="predicted"/>
<evidence type="ECO:0000313" key="2">
    <source>
        <dbReference type="EMBL" id="MFD1203870.1"/>
    </source>
</evidence>
<protein>
    <submittedName>
        <fullName evidence="2">Uncharacterized protein</fullName>
    </submittedName>
</protein>
<feature type="compositionally biased region" description="Basic and acidic residues" evidence="1">
    <location>
        <begin position="19"/>
        <end position="31"/>
    </location>
</feature>
<feature type="compositionally biased region" description="Basic and acidic residues" evidence="1">
    <location>
        <begin position="96"/>
        <end position="125"/>
    </location>
</feature>
<feature type="region of interest" description="Disordered" evidence="1">
    <location>
        <begin position="18"/>
        <end position="143"/>
    </location>
</feature>
<name>A0ABW3TT51_9BACL</name>
<accession>A0ABW3TT51</accession>
<dbReference type="RefSeq" id="WP_381479635.1">
    <property type="nucleotide sequence ID" value="NZ_JBHTLT010000013.1"/>
</dbReference>
<feature type="compositionally biased region" description="Basic and acidic residues" evidence="1">
    <location>
        <begin position="44"/>
        <end position="64"/>
    </location>
</feature>
<feature type="compositionally biased region" description="Low complexity" evidence="1">
    <location>
        <begin position="77"/>
        <end position="88"/>
    </location>
</feature>